<evidence type="ECO:0000256" key="2">
    <source>
        <dbReference type="ARBA" id="ARBA00022692"/>
    </source>
</evidence>
<keyword evidence="1" id="KW-1003">Cell membrane</keyword>
<evidence type="ECO:0000256" key="4">
    <source>
        <dbReference type="ARBA" id="ARBA00023136"/>
    </source>
</evidence>
<evidence type="ECO:0000256" key="3">
    <source>
        <dbReference type="ARBA" id="ARBA00022989"/>
    </source>
</evidence>
<evidence type="ECO:0000256" key="5">
    <source>
        <dbReference type="SAM" id="Coils"/>
    </source>
</evidence>
<evidence type="ECO:0000313" key="10">
    <source>
        <dbReference type="Proteomes" id="UP001600165"/>
    </source>
</evidence>
<proteinExistence type="predicted"/>
<feature type="coiled-coil region" evidence="5">
    <location>
        <begin position="75"/>
        <end position="102"/>
    </location>
</feature>
<name>A0ABW6IDX6_9CYAN</name>
<evidence type="ECO:0000313" key="9">
    <source>
        <dbReference type="EMBL" id="MFE4106366.1"/>
    </source>
</evidence>
<protein>
    <submittedName>
        <fullName evidence="9">LapA family protein</fullName>
    </submittedName>
</protein>
<evidence type="ECO:0000256" key="1">
    <source>
        <dbReference type="ARBA" id="ARBA00022475"/>
    </source>
</evidence>
<evidence type="ECO:0000256" key="7">
    <source>
        <dbReference type="SAM" id="Phobius"/>
    </source>
</evidence>
<dbReference type="Pfam" id="PF06305">
    <property type="entry name" value="LapA_dom"/>
    <property type="match status" value="1"/>
</dbReference>
<dbReference type="EMBL" id="JBHZOL010000064">
    <property type="protein sequence ID" value="MFE4106366.1"/>
    <property type="molecule type" value="Genomic_DNA"/>
</dbReference>
<keyword evidence="4 7" id="KW-0472">Membrane</keyword>
<dbReference type="Proteomes" id="UP001600165">
    <property type="component" value="Unassembled WGS sequence"/>
</dbReference>
<feature type="domain" description="Lipopolysaccharide assembly protein A" evidence="8">
    <location>
        <begin position="22"/>
        <end position="89"/>
    </location>
</feature>
<reference evidence="9 10" key="1">
    <citation type="submission" date="2024-10" db="EMBL/GenBank/DDBJ databases">
        <authorList>
            <person name="Ratan Roy A."/>
            <person name="Morales Sandoval P.H."/>
            <person name="De Los Santos Villalobos S."/>
            <person name="Chakraborty S."/>
            <person name="Mukherjee J."/>
        </authorList>
    </citation>
    <scope>NUCLEOTIDE SEQUENCE [LARGE SCALE GENOMIC DNA]</scope>
    <source>
        <strain evidence="9 10">S1</strain>
    </source>
</reference>
<dbReference type="RefSeq" id="WP_377964052.1">
    <property type="nucleotide sequence ID" value="NZ_JBHZOL010000064.1"/>
</dbReference>
<keyword evidence="3 7" id="KW-1133">Transmembrane helix</keyword>
<feature type="transmembrane region" description="Helical" evidence="7">
    <location>
        <begin position="44"/>
        <end position="63"/>
    </location>
</feature>
<accession>A0ABW6IDX6</accession>
<gene>
    <name evidence="9" type="ORF">ACFVKH_08775</name>
</gene>
<evidence type="ECO:0000259" key="8">
    <source>
        <dbReference type="Pfam" id="PF06305"/>
    </source>
</evidence>
<evidence type="ECO:0000256" key="6">
    <source>
        <dbReference type="SAM" id="MobiDB-lite"/>
    </source>
</evidence>
<keyword evidence="10" id="KW-1185">Reference proteome</keyword>
<sequence>MRQVNFVVIFVICLALVLFGIENTDPAVIHIVRGIDLQAPLCVELIVAMGLGAVLAWVFSVWIQVQNYFAKNQEVQQRDTRIQELEQNIERYRVELEEQKLMLPAANNSNGEETESSKAYAS</sequence>
<comment type="caution">
    <text evidence="9">The sequence shown here is derived from an EMBL/GenBank/DDBJ whole genome shotgun (WGS) entry which is preliminary data.</text>
</comment>
<dbReference type="InterPro" id="IPR010445">
    <property type="entry name" value="LapA_dom"/>
</dbReference>
<keyword evidence="5" id="KW-0175">Coiled coil</keyword>
<keyword evidence="2 7" id="KW-0812">Transmembrane</keyword>
<feature type="compositionally biased region" description="Polar residues" evidence="6">
    <location>
        <begin position="106"/>
        <end position="122"/>
    </location>
</feature>
<feature type="region of interest" description="Disordered" evidence="6">
    <location>
        <begin position="103"/>
        <end position="122"/>
    </location>
</feature>
<organism evidence="9 10">
    <name type="scientific">Almyronema epifaneia S1</name>
    <dbReference type="NCBI Taxonomy" id="2991925"/>
    <lineage>
        <taxon>Bacteria</taxon>
        <taxon>Bacillati</taxon>
        <taxon>Cyanobacteriota</taxon>
        <taxon>Cyanophyceae</taxon>
        <taxon>Nodosilineales</taxon>
        <taxon>Nodosilineaceae</taxon>
        <taxon>Almyronema</taxon>
        <taxon>Almyronema epifaneia</taxon>
    </lineage>
</organism>